<gene>
    <name evidence="3" type="ORF">Rsub_10854</name>
</gene>
<organism evidence="3 4">
    <name type="scientific">Raphidocelis subcapitata</name>
    <dbReference type="NCBI Taxonomy" id="307507"/>
    <lineage>
        <taxon>Eukaryota</taxon>
        <taxon>Viridiplantae</taxon>
        <taxon>Chlorophyta</taxon>
        <taxon>core chlorophytes</taxon>
        <taxon>Chlorophyceae</taxon>
        <taxon>CS clade</taxon>
        <taxon>Sphaeropleales</taxon>
        <taxon>Selenastraceae</taxon>
        <taxon>Raphidocelis</taxon>
    </lineage>
</organism>
<evidence type="ECO:0008006" key="5">
    <source>
        <dbReference type="Google" id="ProtNLM"/>
    </source>
</evidence>
<evidence type="ECO:0000256" key="2">
    <source>
        <dbReference type="SAM" id="Phobius"/>
    </source>
</evidence>
<sequence>MKLCGSVDVDQRAGDEENPEGPPQEQPAEQPACLPLKQLMRIKSAPARDTSTLPAFEPPKFERTESAPAGAMQVEEEDEEAMRFDTMNEKEKAVFQRLKTMVRVMDNGFTVPVINYKFGMDAVVGLVPYAGDVSGAVMGTYIMSTALKYHLPRRTLMRMMLNQAIDSVGGICPVLGDWFDFTYKANHRNLLLVEEHLKDPGRATMRDCCFLTSLFFFVVVLPLMLVLSLLGAIVVAILAAFGVIR</sequence>
<feature type="transmembrane region" description="Helical" evidence="2">
    <location>
        <begin position="214"/>
        <end position="244"/>
    </location>
</feature>
<dbReference type="Proteomes" id="UP000247498">
    <property type="component" value="Unassembled WGS sequence"/>
</dbReference>
<dbReference type="OrthoDB" id="533269at2759"/>
<keyword evidence="2" id="KW-0812">Transmembrane</keyword>
<dbReference type="InParanoid" id="A0A2V0PE26"/>
<evidence type="ECO:0000256" key="1">
    <source>
        <dbReference type="SAM" id="MobiDB-lite"/>
    </source>
</evidence>
<dbReference type="PANTHER" id="PTHR35519:SF2">
    <property type="entry name" value="PH DOMAIN PROTEIN"/>
    <property type="match status" value="1"/>
</dbReference>
<dbReference type="EMBL" id="BDRX01000116">
    <property type="protein sequence ID" value="GBF98108.1"/>
    <property type="molecule type" value="Genomic_DNA"/>
</dbReference>
<feature type="region of interest" description="Disordered" evidence="1">
    <location>
        <begin position="47"/>
        <end position="86"/>
    </location>
</feature>
<dbReference type="AlphaFoldDB" id="A0A2V0PE26"/>
<evidence type="ECO:0000313" key="3">
    <source>
        <dbReference type="EMBL" id="GBF98108.1"/>
    </source>
</evidence>
<name>A0A2V0PE26_9CHLO</name>
<dbReference type="InterPro" id="IPR025187">
    <property type="entry name" value="DUF4112"/>
</dbReference>
<dbReference type="PANTHER" id="PTHR35519">
    <property type="entry name" value="MEMBRANE PROTEINS"/>
    <property type="match status" value="1"/>
</dbReference>
<comment type="caution">
    <text evidence="3">The sequence shown here is derived from an EMBL/GenBank/DDBJ whole genome shotgun (WGS) entry which is preliminary data.</text>
</comment>
<keyword evidence="2" id="KW-0472">Membrane</keyword>
<dbReference type="Pfam" id="PF13430">
    <property type="entry name" value="DUF4112"/>
    <property type="match status" value="1"/>
</dbReference>
<evidence type="ECO:0000313" key="4">
    <source>
        <dbReference type="Proteomes" id="UP000247498"/>
    </source>
</evidence>
<feature type="region of interest" description="Disordered" evidence="1">
    <location>
        <begin position="1"/>
        <end position="30"/>
    </location>
</feature>
<accession>A0A2V0PE26</accession>
<dbReference type="STRING" id="307507.A0A2V0PE26"/>
<keyword evidence="4" id="KW-1185">Reference proteome</keyword>
<protein>
    <recommendedName>
        <fullName evidence="5">DUF4112 domain-containing protein</fullName>
    </recommendedName>
</protein>
<reference evidence="3 4" key="1">
    <citation type="journal article" date="2018" name="Sci. Rep.">
        <title>Raphidocelis subcapitata (=Pseudokirchneriella subcapitata) provides an insight into genome evolution and environmental adaptations in the Sphaeropleales.</title>
        <authorList>
            <person name="Suzuki S."/>
            <person name="Yamaguchi H."/>
            <person name="Nakajima N."/>
            <person name="Kawachi M."/>
        </authorList>
    </citation>
    <scope>NUCLEOTIDE SEQUENCE [LARGE SCALE GENOMIC DNA]</scope>
    <source>
        <strain evidence="3 4">NIES-35</strain>
    </source>
</reference>
<keyword evidence="2" id="KW-1133">Transmembrane helix</keyword>
<proteinExistence type="predicted"/>